<feature type="domain" description="Activator of Hsp90 ATPase homologue 1/2-like C-terminal" evidence="2">
    <location>
        <begin position="14"/>
        <end position="131"/>
    </location>
</feature>
<comment type="similarity">
    <text evidence="1">Belongs to the AHA1 family.</text>
</comment>
<dbReference type="Proteomes" id="UP001199816">
    <property type="component" value="Unassembled WGS sequence"/>
</dbReference>
<evidence type="ECO:0000256" key="1">
    <source>
        <dbReference type="ARBA" id="ARBA00006817"/>
    </source>
</evidence>
<organism evidence="3 4">
    <name type="scientific">Niabella pedocola</name>
    <dbReference type="NCBI Taxonomy" id="1752077"/>
    <lineage>
        <taxon>Bacteria</taxon>
        <taxon>Pseudomonadati</taxon>
        <taxon>Bacteroidota</taxon>
        <taxon>Chitinophagia</taxon>
        <taxon>Chitinophagales</taxon>
        <taxon>Chitinophagaceae</taxon>
        <taxon>Niabella</taxon>
    </lineage>
</organism>
<evidence type="ECO:0000259" key="2">
    <source>
        <dbReference type="Pfam" id="PF08327"/>
    </source>
</evidence>
<dbReference type="RefSeq" id="WP_231008526.1">
    <property type="nucleotide sequence ID" value="NZ_JAJNEC010000007.1"/>
</dbReference>
<evidence type="ECO:0000313" key="4">
    <source>
        <dbReference type="Proteomes" id="UP001199816"/>
    </source>
</evidence>
<sequence>MEHTVIEQTITIHAPVQKVWQVFTDPAVTREMGGYYETDWKPGSAFAFRDAAGSKRINGLLLACEPQQLIRHNLLEPDNETVLSEITYTFREQDEYTVLTGREVMTQPLDPVAFEDAAAGWEFALKAVKDLAEKR</sequence>
<evidence type="ECO:0000313" key="3">
    <source>
        <dbReference type="EMBL" id="MCD2425939.1"/>
    </source>
</evidence>
<protein>
    <submittedName>
        <fullName evidence="3">SRPBCC domain-containing protein</fullName>
    </submittedName>
</protein>
<comment type="caution">
    <text evidence="3">The sequence shown here is derived from an EMBL/GenBank/DDBJ whole genome shotgun (WGS) entry which is preliminary data.</text>
</comment>
<dbReference type="InterPro" id="IPR023393">
    <property type="entry name" value="START-like_dom_sf"/>
</dbReference>
<dbReference type="Gene3D" id="3.30.530.20">
    <property type="match status" value="1"/>
</dbReference>
<gene>
    <name evidence="3" type="ORF">LQ567_24360</name>
</gene>
<keyword evidence="4" id="KW-1185">Reference proteome</keyword>
<reference evidence="3 4" key="1">
    <citation type="submission" date="2021-11" db="EMBL/GenBank/DDBJ databases">
        <title>Genomic of Niabella pedocola.</title>
        <authorList>
            <person name="Wu T."/>
        </authorList>
    </citation>
    <scope>NUCLEOTIDE SEQUENCE [LARGE SCALE GENOMIC DNA]</scope>
    <source>
        <strain evidence="3 4">JCM 31011</strain>
    </source>
</reference>
<dbReference type="EMBL" id="JAJNEC010000007">
    <property type="protein sequence ID" value="MCD2425939.1"/>
    <property type="molecule type" value="Genomic_DNA"/>
</dbReference>
<name>A0ABS8PXZ8_9BACT</name>
<dbReference type="Pfam" id="PF08327">
    <property type="entry name" value="AHSA1"/>
    <property type="match status" value="1"/>
</dbReference>
<proteinExistence type="inferred from homology"/>
<dbReference type="InterPro" id="IPR013538">
    <property type="entry name" value="ASHA1/2-like_C"/>
</dbReference>
<accession>A0ABS8PXZ8</accession>
<dbReference type="SUPFAM" id="SSF55961">
    <property type="entry name" value="Bet v1-like"/>
    <property type="match status" value="1"/>
</dbReference>